<dbReference type="EMBL" id="CP059154">
    <property type="protein sequence ID" value="QLK26133.1"/>
    <property type="molecule type" value="Genomic_DNA"/>
</dbReference>
<dbReference type="AlphaFoldDB" id="A0A7D6CRK5"/>
<keyword evidence="2" id="KW-0472">Membrane</keyword>
<dbReference type="InterPro" id="IPR006160">
    <property type="entry name" value="SCFA_transpt_AtoE"/>
</dbReference>
<feature type="transmembrane region" description="Helical" evidence="2">
    <location>
        <begin position="44"/>
        <end position="62"/>
    </location>
</feature>
<dbReference type="RefSeq" id="WP_180841312.1">
    <property type="nucleotide sequence ID" value="NZ_CP059154.1"/>
</dbReference>
<evidence type="ECO:0000313" key="3">
    <source>
        <dbReference type="EMBL" id="QLK26133.1"/>
    </source>
</evidence>
<accession>A0A7D6CRK5</accession>
<feature type="transmembrane region" description="Helical" evidence="2">
    <location>
        <begin position="339"/>
        <end position="358"/>
    </location>
</feature>
<organism evidence="3 4">
    <name type="scientific">Natrinema zhouii</name>
    <dbReference type="NCBI Taxonomy" id="1710539"/>
    <lineage>
        <taxon>Archaea</taxon>
        <taxon>Methanobacteriati</taxon>
        <taxon>Methanobacteriota</taxon>
        <taxon>Stenosarchaea group</taxon>
        <taxon>Halobacteria</taxon>
        <taxon>Halobacteriales</taxon>
        <taxon>Natrialbaceae</taxon>
        <taxon>Natrinema</taxon>
    </lineage>
</organism>
<feature type="transmembrane region" description="Helical" evidence="2">
    <location>
        <begin position="412"/>
        <end position="442"/>
    </location>
</feature>
<feature type="transmembrane region" description="Helical" evidence="2">
    <location>
        <begin position="284"/>
        <end position="301"/>
    </location>
</feature>
<name>A0A7D6CRK5_9EURY</name>
<feature type="transmembrane region" description="Helical" evidence="2">
    <location>
        <begin position="307"/>
        <end position="327"/>
    </location>
</feature>
<feature type="transmembrane region" description="Helical" evidence="2">
    <location>
        <begin position="448"/>
        <end position="469"/>
    </location>
</feature>
<dbReference type="KEGG" id="nay:HYG81_00450"/>
<feature type="transmembrane region" description="Helical" evidence="2">
    <location>
        <begin position="158"/>
        <end position="180"/>
    </location>
</feature>
<dbReference type="GO" id="GO:0005886">
    <property type="term" value="C:plasma membrane"/>
    <property type="evidence" value="ECO:0007669"/>
    <property type="project" value="TreeGrafter"/>
</dbReference>
<gene>
    <name evidence="3" type="ORF">HYG81_00450</name>
</gene>
<dbReference type="Pfam" id="PF02667">
    <property type="entry name" value="SCFA_trans"/>
    <property type="match status" value="1"/>
</dbReference>
<dbReference type="OrthoDB" id="269536at2157"/>
<keyword evidence="4" id="KW-1185">Reference proteome</keyword>
<dbReference type="PANTHER" id="PTHR41983:SF2">
    <property type="entry name" value="SHORT-CHAIN FATTY ACID TRANSPORTER-RELATED"/>
    <property type="match status" value="1"/>
</dbReference>
<reference evidence="3 4" key="1">
    <citation type="submission" date="2020-07" db="EMBL/GenBank/DDBJ databases">
        <title>Natrinema (YPL30) sp. nov. and Haloterrigena xxxxxx (YPL8) sp. nov., isolated from a salt mine.</title>
        <authorList>
            <person name="Cui H."/>
        </authorList>
    </citation>
    <scope>NUCLEOTIDE SEQUENCE [LARGE SCALE GENOMIC DNA]</scope>
    <source>
        <strain evidence="3 4">YPL13</strain>
    </source>
</reference>
<feature type="transmembrane region" description="Helical" evidence="2">
    <location>
        <begin position="217"/>
        <end position="235"/>
    </location>
</feature>
<feature type="region of interest" description="Disordered" evidence="1">
    <location>
        <begin position="1"/>
        <end position="26"/>
    </location>
</feature>
<evidence type="ECO:0000256" key="2">
    <source>
        <dbReference type="SAM" id="Phobius"/>
    </source>
</evidence>
<dbReference type="GeneID" id="56141629"/>
<sequence length="470" mass="49780">MADDSPSDDDRERAVGTDGGTPTATDTDRNAFVPAFGKYFPESLVTGLLLAVLALVVTVPFLEPMTQLELFGTGFYDLFSLQMFLILFWLLSATVVESPRVGALFDRLATVLPASQRGIVFSTAFVSLSLGWLNWALGLVGGVLVGQRLCHRARERGIAVHYPLVLTGGLSALVVANQGLSSPGALLMADESGVANIMLEDAGSVAMSEFVLHPVNLLSSVLFVVTIPLVLVALAPSDDTDIRELDARNRILEGSIAETLAHYSPTRDEESWELGDRLENAESISLLAVVIGLASAGWHFATGGALTLPWLAFTLMILGLAVQGPPMAFKSKTRDATRWTNHVAIPFLFYAGVVALLSEAELYGPIGDVIAGTQIPAVASYPLAFALGLLVPDPGSVWVIQGPAIAAADVDLVAALVSVMYAAGVSNLWLGFVFAGILSISGFDWLEFAKYAGVITLYVSAVVLGLLLVF</sequence>
<feature type="transmembrane region" description="Helical" evidence="2">
    <location>
        <begin position="74"/>
        <end position="96"/>
    </location>
</feature>
<feature type="transmembrane region" description="Helical" evidence="2">
    <location>
        <begin position="378"/>
        <end position="400"/>
    </location>
</feature>
<dbReference type="Proteomes" id="UP000510869">
    <property type="component" value="Chromosome"/>
</dbReference>
<dbReference type="PANTHER" id="PTHR41983">
    <property type="entry name" value="SHORT-CHAIN FATTY ACID TRANSPORTER-RELATED"/>
    <property type="match status" value="1"/>
</dbReference>
<proteinExistence type="predicted"/>
<keyword evidence="2" id="KW-1133">Transmembrane helix</keyword>
<keyword evidence="2" id="KW-0812">Transmembrane</keyword>
<evidence type="ECO:0000313" key="4">
    <source>
        <dbReference type="Proteomes" id="UP000510869"/>
    </source>
</evidence>
<feature type="transmembrane region" description="Helical" evidence="2">
    <location>
        <begin position="119"/>
        <end position="146"/>
    </location>
</feature>
<protein>
    <submittedName>
        <fullName evidence="3">Short-chain fatty acid transporter</fullName>
    </submittedName>
</protein>
<evidence type="ECO:0000256" key="1">
    <source>
        <dbReference type="SAM" id="MobiDB-lite"/>
    </source>
</evidence>